<reference evidence="3" key="1">
    <citation type="journal article" date="2023" name="G3 (Bethesda)">
        <title>A reference genome for the long-term kleptoplast-retaining sea slug Elysia crispata morphotype clarki.</title>
        <authorList>
            <person name="Eastman K.E."/>
            <person name="Pendleton A.L."/>
            <person name="Shaikh M.A."/>
            <person name="Suttiyut T."/>
            <person name="Ogas R."/>
            <person name="Tomko P."/>
            <person name="Gavelis G."/>
            <person name="Widhalm J.R."/>
            <person name="Wisecaver J.H."/>
        </authorList>
    </citation>
    <scope>NUCLEOTIDE SEQUENCE</scope>
    <source>
        <strain evidence="3">ECLA1</strain>
    </source>
</reference>
<evidence type="ECO:0000256" key="1">
    <source>
        <dbReference type="SAM" id="Coils"/>
    </source>
</evidence>
<dbReference type="Proteomes" id="UP001283361">
    <property type="component" value="Unassembled WGS sequence"/>
</dbReference>
<comment type="caution">
    <text evidence="3">The sequence shown here is derived from an EMBL/GenBank/DDBJ whole genome shotgun (WGS) entry which is preliminary data.</text>
</comment>
<feature type="signal peptide" evidence="2">
    <location>
        <begin position="1"/>
        <end position="19"/>
    </location>
</feature>
<feature type="chain" id="PRO_5041949602" evidence="2">
    <location>
        <begin position="20"/>
        <end position="79"/>
    </location>
</feature>
<accession>A0AAE1D3L1</accession>
<evidence type="ECO:0000256" key="2">
    <source>
        <dbReference type="SAM" id="SignalP"/>
    </source>
</evidence>
<keyword evidence="4" id="KW-1185">Reference proteome</keyword>
<gene>
    <name evidence="3" type="ORF">RRG08_006424</name>
</gene>
<feature type="coiled-coil region" evidence="1">
    <location>
        <begin position="21"/>
        <end position="48"/>
    </location>
</feature>
<dbReference type="EMBL" id="JAWDGP010005681">
    <property type="protein sequence ID" value="KAK3754330.1"/>
    <property type="molecule type" value="Genomic_DNA"/>
</dbReference>
<proteinExistence type="predicted"/>
<evidence type="ECO:0000313" key="4">
    <source>
        <dbReference type="Proteomes" id="UP001283361"/>
    </source>
</evidence>
<sequence length="79" mass="8816">MKVIQVSLAICLVASFVCGSLDDKQSKFEKLQESLRRAKLLCKSAAAQVDTLSRDEIIAAIDKAFDLKEQWTIDLSAYH</sequence>
<keyword evidence="1" id="KW-0175">Coiled coil</keyword>
<dbReference type="AlphaFoldDB" id="A0AAE1D3L1"/>
<protein>
    <submittedName>
        <fullName evidence="3">Uncharacterized protein</fullName>
    </submittedName>
</protein>
<name>A0AAE1D3L1_9GAST</name>
<organism evidence="3 4">
    <name type="scientific">Elysia crispata</name>
    <name type="common">lettuce slug</name>
    <dbReference type="NCBI Taxonomy" id="231223"/>
    <lineage>
        <taxon>Eukaryota</taxon>
        <taxon>Metazoa</taxon>
        <taxon>Spiralia</taxon>
        <taxon>Lophotrochozoa</taxon>
        <taxon>Mollusca</taxon>
        <taxon>Gastropoda</taxon>
        <taxon>Heterobranchia</taxon>
        <taxon>Euthyneura</taxon>
        <taxon>Panpulmonata</taxon>
        <taxon>Sacoglossa</taxon>
        <taxon>Placobranchoidea</taxon>
        <taxon>Plakobranchidae</taxon>
        <taxon>Elysia</taxon>
    </lineage>
</organism>
<keyword evidence="2" id="KW-0732">Signal</keyword>
<evidence type="ECO:0000313" key="3">
    <source>
        <dbReference type="EMBL" id="KAK3754330.1"/>
    </source>
</evidence>